<comment type="caution">
    <text evidence="9">The sequence shown here is derived from an EMBL/GenBank/DDBJ whole genome shotgun (WGS) entry which is preliminary data.</text>
</comment>
<dbReference type="AlphaFoldDB" id="A0A7X8SI34"/>
<evidence type="ECO:0000256" key="7">
    <source>
        <dbReference type="ARBA" id="ARBA00023237"/>
    </source>
</evidence>
<evidence type="ECO:0000256" key="4">
    <source>
        <dbReference type="ARBA" id="ARBA00022452"/>
    </source>
</evidence>
<evidence type="ECO:0000256" key="1">
    <source>
        <dbReference type="ARBA" id="ARBA00004442"/>
    </source>
</evidence>
<keyword evidence="6" id="KW-0472">Membrane</keyword>
<accession>A0A7X8SI34</accession>
<dbReference type="GO" id="GO:0015288">
    <property type="term" value="F:porin activity"/>
    <property type="evidence" value="ECO:0007669"/>
    <property type="project" value="TreeGrafter"/>
</dbReference>
<dbReference type="Pfam" id="PF02321">
    <property type="entry name" value="OEP"/>
    <property type="match status" value="2"/>
</dbReference>
<reference evidence="9 10" key="1">
    <citation type="submission" date="2020-04" db="EMBL/GenBank/DDBJ databases">
        <title>Flammeovirga sp. SR4, a novel species isolated from seawater.</title>
        <authorList>
            <person name="Wang X."/>
        </authorList>
    </citation>
    <scope>NUCLEOTIDE SEQUENCE [LARGE SCALE GENOMIC DNA]</scope>
    <source>
        <strain evidence="9 10">SR4</strain>
    </source>
</reference>
<dbReference type="GO" id="GO:1990281">
    <property type="term" value="C:efflux pump complex"/>
    <property type="evidence" value="ECO:0007669"/>
    <property type="project" value="TreeGrafter"/>
</dbReference>
<feature type="chain" id="PRO_5031313034" evidence="8">
    <location>
        <begin position="20"/>
        <end position="485"/>
    </location>
</feature>
<dbReference type="InterPro" id="IPR051906">
    <property type="entry name" value="TolC-like"/>
</dbReference>
<evidence type="ECO:0000256" key="5">
    <source>
        <dbReference type="ARBA" id="ARBA00022692"/>
    </source>
</evidence>
<comment type="similarity">
    <text evidence="2">Belongs to the outer membrane factor (OMF) (TC 1.B.17) family.</text>
</comment>
<dbReference type="GO" id="GO:0009279">
    <property type="term" value="C:cell outer membrane"/>
    <property type="evidence" value="ECO:0007669"/>
    <property type="project" value="UniProtKB-SubCell"/>
</dbReference>
<dbReference type="InterPro" id="IPR003423">
    <property type="entry name" value="OMP_efflux"/>
</dbReference>
<protein>
    <submittedName>
        <fullName evidence="9">TolC family protein</fullName>
    </submittedName>
</protein>
<evidence type="ECO:0000256" key="2">
    <source>
        <dbReference type="ARBA" id="ARBA00007613"/>
    </source>
</evidence>
<dbReference type="RefSeq" id="WP_168881263.1">
    <property type="nucleotide sequence ID" value="NZ_JABAIL010000002.1"/>
</dbReference>
<proteinExistence type="inferred from homology"/>
<keyword evidence="3" id="KW-0813">Transport</keyword>
<dbReference type="PANTHER" id="PTHR30026">
    <property type="entry name" value="OUTER MEMBRANE PROTEIN TOLC"/>
    <property type="match status" value="1"/>
</dbReference>
<feature type="signal peptide" evidence="8">
    <location>
        <begin position="1"/>
        <end position="19"/>
    </location>
</feature>
<evidence type="ECO:0000256" key="3">
    <source>
        <dbReference type="ARBA" id="ARBA00022448"/>
    </source>
</evidence>
<keyword evidence="10" id="KW-1185">Reference proteome</keyword>
<dbReference type="SUPFAM" id="SSF56954">
    <property type="entry name" value="Outer membrane efflux proteins (OEP)"/>
    <property type="match status" value="1"/>
</dbReference>
<keyword evidence="4" id="KW-1134">Transmembrane beta strand</keyword>
<keyword evidence="5" id="KW-0812">Transmembrane</keyword>
<comment type="subcellular location">
    <subcellularLocation>
        <location evidence="1">Cell outer membrane</location>
    </subcellularLocation>
</comment>
<name>A0A7X8SI34_9BACT</name>
<gene>
    <name evidence="9" type="ORF">HGP29_04935</name>
</gene>
<evidence type="ECO:0000256" key="8">
    <source>
        <dbReference type="SAM" id="SignalP"/>
    </source>
</evidence>
<dbReference type="EMBL" id="JABAIL010000002">
    <property type="protein sequence ID" value="NLR90537.1"/>
    <property type="molecule type" value="Genomic_DNA"/>
</dbReference>
<evidence type="ECO:0000313" key="10">
    <source>
        <dbReference type="Proteomes" id="UP000585050"/>
    </source>
</evidence>
<evidence type="ECO:0000313" key="9">
    <source>
        <dbReference type="EMBL" id="NLR90537.1"/>
    </source>
</evidence>
<dbReference type="GO" id="GO:0015562">
    <property type="term" value="F:efflux transmembrane transporter activity"/>
    <property type="evidence" value="ECO:0007669"/>
    <property type="project" value="InterPro"/>
</dbReference>
<evidence type="ECO:0000256" key="6">
    <source>
        <dbReference type="ARBA" id="ARBA00023136"/>
    </source>
</evidence>
<dbReference type="Gene3D" id="1.20.1600.10">
    <property type="entry name" value="Outer membrane efflux proteins (OEP)"/>
    <property type="match status" value="1"/>
</dbReference>
<organism evidence="9 10">
    <name type="scientific">Flammeovirga agarivorans</name>
    <dbReference type="NCBI Taxonomy" id="2726742"/>
    <lineage>
        <taxon>Bacteria</taxon>
        <taxon>Pseudomonadati</taxon>
        <taxon>Bacteroidota</taxon>
        <taxon>Cytophagia</taxon>
        <taxon>Cytophagales</taxon>
        <taxon>Flammeovirgaceae</taxon>
        <taxon>Flammeovirga</taxon>
    </lineage>
</organism>
<keyword evidence="7" id="KW-0998">Cell outer membrane</keyword>
<sequence>MKTFNYILFILSISFVCQAQKVLTLQQSIDLAQQNSNYVRLANTTLEIERADYKAFQTNLRPQLELKGTPSSYGKNYNPITQPDGSIVYQAVEQNNINMQLNLTQQIAATGGAFFVGSQINRFDDFQGNFHQYQAQPVYVGYSQPIFQYNELKWQKILAPLQLQEAEKQFIEDMEWIAVQTTEFYFNALSAQWNANIALLNLEDNKKIARITKAKYELGKASESEVLQVELNVISAEQTFSTAHLSYRKSMRSLINYLQIDLSEDDDIKLLVPSEYTLNEVSTDVAWEKAKLNRKDFINYEKRRIASQSEIIKAKRDNRFQANVEVAFGLSNQAGQLGEAYQNTIQSQQINVTLAVPILDWGRAKARIHSAQKSYELVNAQIDQDQLDFQRDVVNASEQLETMAKQVTFIKTADEVAQKKYSIALQRYELGDISIRELVWSTDEKDQAKNAYINTLKSYWMSYYQLRTVTLFDFEEGENIRYVMK</sequence>
<keyword evidence="8" id="KW-0732">Signal</keyword>
<dbReference type="Proteomes" id="UP000585050">
    <property type="component" value="Unassembled WGS sequence"/>
</dbReference>
<dbReference type="PANTHER" id="PTHR30026:SF20">
    <property type="entry name" value="OUTER MEMBRANE PROTEIN TOLC"/>
    <property type="match status" value="1"/>
</dbReference>